<dbReference type="EMBL" id="JAYWVC010000239">
    <property type="protein sequence ID" value="MED7827500.1"/>
    <property type="molecule type" value="Genomic_DNA"/>
</dbReference>
<protein>
    <submittedName>
        <fullName evidence="1">Uncharacterized protein</fullName>
    </submittedName>
</protein>
<sequence length="81" mass="8499">MTSVLTTDHPAWHAYDNGARARAVRTASGIWYLAREEGGLHVACVHGTEDVKPTIVTTDPARVPGAAPAVLRTGLHALGVS</sequence>
<organism evidence="1 2">
    <name type="scientific">Streptomyces chiangmaiensis</name>
    <dbReference type="NCBI Taxonomy" id="766497"/>
    <lineage>
        <taxon>Bacteria</taxon>
        <taxon>Bacillati</taxon>
        <taxon>Actinomycetota</taxon>
        <taxon>Actinomycetes</taxon>
        <taxon>Kitasatosporales</taxon>
        <taxon>Streptomycetaceae</taxon>
        <taxon>Streptomyces</taxon>
    </lineage>
</organism>
<gene>
    <name evidence="1" type="ORF">VXC91_37780</name>
</gene>
<proteinExistence type="predicted"/>
<evidence type="ECO:0000313" key="1">
    <source>
        <dbReference type="EMBL" id="MED7827500.1"/>
    </source>
</evidence>
<evidence type="ECO:0000313" key="2">
    <source>
        <dbReference type="Proteomes" id="UP001333996"/>
    </source>
</evidence>
<comment type="caution">
    <text evidence="1">The sequence shown here is derived from an EMBL/GenBank/DDBJ whole genome shotgun (WGS) entry which is preliminary data.</text>
</comment>
<accession>A0ABU7FUC8</accession>
<reference evidence="1" key="1">
    <citation type="submission" date="2024-01" db="EMBL/GenBank/DDBJ databases">
        <title>First draft genome sequence data of TA4-1, the type strain of Gram-positive actinobacterium Streptomyces chiangmaiensis.</title>
        <authorList>
            <person name="Yasawong M."/>
            <person name="Nantapong N."/>
        </authorList>
    </citation>
    <scope>NUCLEOTIDE SEQUENCE</scope>
    <source>
        <strain evidence="1">TA4-1</strain>
    </source>
</reference>
<dbReference type="Proteomes" id="UP001333996">
    <property type="component" value="Unassembled WGS sequence"/>
</dbReference>
<keyword evidence="2" id="KW-1185">Reference proteome</keyword>
<dbReference type="RefSeq" id="WP_329511880.1">
    <property type="nucleotide sequence ID" value="NZ_BAAAYZ010000216.1"/>
</dbReference>
<name>A0ABU7FUC8_9ACTN</name>